<dbReference type="AlphaFoldDB" id="A0A2T6G0G1"/>
<dbReference type="Proteomes" id="UP000244184">
    <property type="component" value="Unassembled WGS sequence"/>
</dbReference>
<comment type="caution">
    <text evidence="1">The sequence shown here is derived from an EMBL/GenBank/DDBJ whole genome shotgun (WGS) entry which is preliminary data.</text>
</comment>
<reference evidence="1 2" key="1">
    <citation type="submission" date="2018-03" db="EMBL/GenBank/DDBJ databases">
        <title>Genome sequence of Paenibacillus elgii strain AC13 an antimicrobial compound producing bacteria.</title>
        <authorList>
            <person name="Kurokawa A.S."/>
            <person name="Araujo J.F."/>
            <person name="Costa R.A."/>
            <person name="Ortega D.B."/>
            <person name="Pires A.S."/>
            <person name="Pappas G.J.Jr."/>
            <person name="Franco O.L."/>
            <person name="Barreto C."/>
            <person name="Magalhaes B.S."/>
            <person name="Kruger R.H."/>
        </authorList>
    </citation>
    <scope>NUCLEOTIDE SEQUENCE [LARGE SCALE GENOMIC DNA]</scope>
    <source>
        <strain evidence="1 2">AC13</strain>
    </source>
</reference>
<protein>
    <submittedName>
        <fullName evidence="1">Uncharacterized protein</fullName>
    </submittedName>
</protein>
<sequence length="394" mass="47204">MTEIKLSIKDFVEMEATEHNPILRNLSSAFFFEYVLVPNEVKNPEYVYISEEYYDKANRDKFELFISNWNLSWEMGQIRSLLYEHDIPEELLWLKRYREENIYLIPELKKNRYYAYSPLYHLLPTRILTAFGLPLLRPGIWPHSLRHFYIDQNLPIDFDLRLSKAFAYYIWPLLNGRTKIEYFDDNEPIKVLAHNLDFWLPYVNMVVEERLKQLPRVKIENAKQSRLLNKAKNNVPDGISVYRPLMGGEIWEGEEEAWEVLLEVVERADSLGRLRALIDAMKSNRVQEDFSHKWSYEREDFERRLYKKRSKFKVKFVELSDTIPVIGPYSEVDERMFWQDFMTILNHKEKQVVVMLRNGMTNLTEIGKELGYANHSPISKALRKIQKKLLEFEQ</sequence>
<organism evidence="1 2">
    <name type="scientific">Paenibacillus elgii</name>
    <dbReference type="NCBI Taxonomy" id="189691"/>
    <lineage>
        <taxon>Bacteria</taxon>
        <taxon>Bacillati</taxon>
        <taxon>Bacillota</taxon>
        <taxon>Bacilli</taxon>
        <taxon>Bacillales</taxon>
        <taxon>Paenibacillaceae</taxon>
        <taxon>Paenibacillus</taxon>
    </lineage>
</organism>
<evidence type="ECO:0000313" key="1">
    <source>
        <dbReference type="EMBL" id="PUA37649.1"/>
    </source>
</evidence>
<proteinExistence type="predicted"/>
<accession>A0A2T6G0G1</accession>
<dbReference type="EMBL" id="PYHP01000050">
    <property type="protein sequence ID" value="PUA37649.1"/>
    <property type="molecule type" value="Genomic_DNA"/>
</dbReference>
<gene>
    <name evidence="1" type="ORF">C8Z91_20145</name>
</gene>
<dbReference type="RefSeq" id="WP_108532914.1">
    <property type="nucleotide sequence ID" value="NZ_PYHP01000050.1"/>
</dbReference>
<evidence type="ECO:0000313" key="2">
    <source>
        <dbReference type="Proteomes" id="UP000244184"/>
    </source>
</evidence>
<name>A0A2T6G0G1_9BACL</name>